<dbReference type="GO" id="GO:0004252">
    <property type="term" value="F:serine-type endopeptidase activity"/>
    <property type="evidence" value="ECO:0007669"/>
    <property type="project" value="InterPro"/>
</dbReference>
<evidence type="ECO:0000259" key="4">
    <source>
        <dbReference type="PROSITE" id="PS50106"/>
    </source>
</evidence>
<dbReference type="Pfam" id="PF13365">
    <property type="entry name" value="Trypsin_2"/>
    <property type="match status" value="1"/>
</dbReference>
<dbReference type="SUPFAM" id="SSF50156">
    <property type="entry name" value="PDZ domain-like"/>
    <property type="match status" value="1"/>
</dbReference>
<dbReference type="Proteomes" id="UP000430508">
    <property type="component" value="Chromosome"/>
</dbReference>
<dbReference type="Gene3D" id="2.30.42.10">
    <property type="match status" value="1"/>
</dbReference>
<protein>
    <submittedName>
        <fullName evidence="5">PDZ domain-containing protein</fullName>
    </submittedName>
</protein>
<evidence type="ECO:0000313" key="5">
    <source>
        <dbReference type="EMBL" id="QHA01792.1"/>
    </source>
</evidence>
<dbReference type="SUPFAM" id="SSF50494">
    <property type="entry name" value="Trypsin-like serine proteases"/>
    <property type="match status" value="1"/>
</dbReference>
<keyword evidence="1" id="KW-0645">Protease</keyword>
<accession>A0A857DN01</accession>
<organism evidence="5 6">
    <name type="scientific">Dehalobacter restrictus</name>
    <dbReference type="NCBI Taxonomy" id="55583"/>
    <lineage>
        <taxon>Bacteria</taxon>
        <taxon>Bacillati</taxon>
        <taxon>Bacillota</taxon>
        <taxon>Clostridia</taxon>
        <taxon>Eubacteriales</taxon>
        <taxon>Desulfitobacteriaceae</taxon>
        <taxon>Dehalobacter</taxon>
    </lineage>
</organism>
<keyword evidence="3" id="KW-0812">Transmembrane</keyword>
<dbReference type="PANTHER" id="PTHR43343:SF3">
    <property type="entry name" value="PROTEASE DO-LIKE 8, CHLOROPLASTIC"/>
    <property type="match status" value="1"/>
</dbReference>
<dbReference type="Gene3D" id="2.40.10.120">
    <property type="match status" value="1"/>
</dbReference>
<proteinExistence type="predicted"/>
<evidence type="ECO:0000256" key="1">
    <source>
        <dbReference type="ARBA" id="ARBA00022670"/>
    </source>
</evidence>
<evidence type="ECO:0000313" key="6">
    <source>
        <dbReference type="Proteomes" id="UP000430508"/>
    </source>
</evidence>
<keyword evidence="3" id="KW-0472">Membrane</keyword>
<dbReference type="InterPro" id="IPR009003">
    <property type="entry name" value="Peptidase_S1_PA"/>
</dbReference>
<dbReference type="EMBL" id="CP046996">
    <property type="protein sequence ID" value="QHA01792.1"/>
    <property type="molecule type" value="Genomic_DNA"/>
</dbReference>
<dbReference type="InterPro" id="IPR036034">
    <property type="entry name" value="PDZ_sf"/>
</dbReference>
<dbReference type="InterPro" id="IPR001940">
    <property type="entry name" value="Peptidase_S1C"/>
</dbReference>
<dbReference type="PROSITE" id="PS50106">
    <property type="entry name" value="PDZ"/>
    <property type="match status" value="1"/>
</dbReference>
<reference evidence="5 6" key="1">
    <citation type="submission" date="2019-12" db="EMBL/GenBank/DDBJ databases">
        <title>Sequence classification of anaerobic respiratory reductive dehalogenases: First we see many, then we see few.</title>
        <authorList>
            <person name="Molenda O."/>
            <person name="Puentes Jacome L.A."/>
            <person name="Cao X."/>
            <person name="Nesbo C.L."/>
            <person name="Tang S."/>
            <person name="Morson N."/>
            <person name="Patron J."/>
            <person name="Lomheim L."/>
            <person name="Wishart D.S."/>
            <person name="Edwards E.A."/>
        </authorList>
    </citation>
    <scope>NUCLEOTIDE SEQUENCE [LARGE SCALE GENOMIC DNA]</scope>
    <source>
        <strain evidence="5 6">12DCA</strain>
    </source>
</reference>
<dbReference type="GO" id="GO:0006508">
    <property type="term" value="P:proteolysis"/>
    <property type="evidence" value="ECO:0007669"/>
    <property type="project" value="UniProtKB-KW"/>
</dbReference>
<evidence type="ECO:0000256" key="2">
    <source>
        <dbReference type="ARBA" id="ARBA00022801"/>
    </source>
</evidence>
<sequence>MDDYDDRDNFGRRSGKPRIVSTVLLAVISAVLGGLIAVILVPAVYPQGNYLESGNKVVVQQGENPPITSSGATGGESPVINIASTVGPAVVGVANFQYSGNIFAGSSDGLSEAGSGSGFIINAAHGYIVTNYHVIGDAEKIMISLADGRDVPGTLVGGDPRTDLAVLKIDGTKELAAVQLGDSAALKVGESVVAIGNPGGQDFARTVTAGVVSATDRFLQLQGEASFNLIQTDAAINPGNSGGPLVNYSGQVVGINSAKNDTQGFEGMGFAIPISDALPVIQQLIEKGFASHPALQINIDDRYTEEYASFKDWPAGCYITSVENGEAAAKAGIQAGDIITAINGTAITNSLELTHELFKYKPGDKVSVSYFRGGSTYKTDAVLGEIRSE</sequence>
<feature type="domain" description="PDZ" evidence="4">
    <location>
        <begin position="314"/>
        <end position="349"/>
    </location>
</feature>
<dbReference type="PANTHER" id="PTHR43343">
    <property type="entry name" value="PEPTIDASE S12"/>
    <property type="match status" value="1"/>
</dbReference>
<evidence type="ECO:0000256" key="3">
    <source>
        <dbReference type="SAM" id="Phobius"/>
    </source>
</evidence>
<dbReference type="AlphaFoldDB" id="A0A857DN01"/>
<keyword evidence="2" id="KW-0378">Hydrolase</keyword>
<gene>
    <name evidence="5" type="ORF">GQ588_14665</name>
</gene>
<dbReference type="PRINTS" id="PR00834">
    <property type="entry name" value="PROTEASES2C"/>
</dbReference>
<dbReference type="Pfam" id="PF13180">
    <property type="entry name" value="PDZ_2"/>
    <property type="match status" value="1"/>
</dbReference>
<feature type="transmembrane region" description="Helical" evidence="3">
    <location>
        <begin position="20"/>
        <end position="45"/>
    </location>
</feature>
<keyword evidence="3" id="KW-1133">Transmembrane helix</keyword>
<dbReference type="InterPro" id="IPR001478">
    <property type="entry name" value="PDZ"/>
</dbReference>
<dbReference type="SMART" id="SM00228">
    <property type="entry name" value="PDZ"/>
    <property type="match status" value="1"/>
</dbReference>
<dbReference type="RefSeq" id="WP_019224925.1">
    <property type="nucleotide sequence ID" value="NZ_CP046996.1"/>
</dbReference>
<dbReference type="InterPro" id="IPR051201">
    <property type="entry name" value="Chloro_Bact_Ser_Proteases"/>
</dbReference>
<name>A0A857DN01_9FIRM</name>